<dbReference type="Proteomes" id="UP001220256">
    <property type="component" value="Unassembled WGS sequence"/>
</dbReference>
<evidence type="ECO:0008006" key="3">
    <source>
        <dbReference type="Google" id="ProtNLM"/>
    </source>
</evidence>
<evidence type="ECO:0000313" key="2">
    <source>
        <dbReference type="Proteomes" id="UP001220256"/>
    </source>
</evidence>
<organism evidence="1 2">
    <name type="scientific">Penicillium chrysogenum</name>
    <name type="common">Penicillium notatum</name>
    <dbReference type="NCBI Taxonomy" id="5076"/>
    <lineage>
        <taxon>Eukaryota</taxon>
        <taxon>Fungi</taxon>
        <taxon>Dikarya</taxon>
        <taxon>Ascomycota</taxon>
        <taxon>Pezizomycotina</taxon>
        <taxon>Eurotiomycetes</taxon>
        <taxon>Eurotiomycetidae</taxon>
        <taxon>Eurotiales</taxon>
        <taxon>Aspergillaceae</taxon>
        <taxon>Penicillium</taxon>
        <taxon>Penicillium chrysogenum species complex</taxon>
    </lineage>
</organism>
<accession>A0ABQ8WEH0</accession>
<comment type="caution">
    <text evidence="1">The sequence shown here is derived from an EMBL/GenBank/DDBJ whole genome shotgun (WGS) entry which is preliminary data.</text>
</comment>
<evidence type="ECO:0000313" key="1">
    <source>
        <dbReference type="EMBL" id="KAJ5265023.1"/>
    </source>
</evidence>
<sequence length="119" mass="13147">MFRWLGLPGNSSCLLVFDDSDSLSLDKIRDFVPAGDGGPVVVTTRRITFCQLGFSFPVQKLPLREAKEGFKSDDHLVGDLRSDCDIDIEISASTVTAFPLHSLRRATSSDPLVHLRQNI</sequence>
<proteinExistence type="predicted"/>
<protein>
    <recommendedName>
        <fullName evidence="3">NB-ARC domain-containing protein</fullName>
    </recommendedName>
</protein>
<keyword evidence="2" id="KW-1185">Reference proteome</keyword>
<dbReference type="EMBL" id="JAPVEB010000004">
    <property type="protein sequence ID" value="KAJ5265023.1"/>
    <property type="molecule type" value="Genomic_DNA"/>
</dbReference>
<name>A0ABQ8WEH0_PENCH</name>
<reference evidence="1 2" key="1">
    <citation type="journal article" date="2023" name="IMA Fungus">
        <title>Comparative genomic study of the Penicillium genus elucidates a diverse pangenome and 15 lateral gene transfer events.</title>
        <authorList>
            <person name="Petersen C."/>
            <person name="Sorensen T."/>
            <person name="Nielsen M.R."/>
            <person name="Sondergaard T.E."/>
            <person name="Sorensen J.L."/>
            <person name="Fitzpatrick D.A."/>
            <person name="Frisvad J.C."/>
            <person name="Nielsen K.L."/>
        </authorList>
    </citation>
    <scope>NUCLEOTIDE SEQUENCE [LARGE SCALE GENOMIC DNA]</scope>
    <source>
        <strain evidence="1 2">IBT 3361</strain>
    </source>
</reference>
<gene>
    <name evidence="1" type="ORF">N7505_007816</name>
</gene>